<evidence type="ECO:0000313" key="3">
    <source>
        <dbReference type="EMBL" id="GAA4385807.1"/>
    </source>
</evidence>
<proteinExistence type="predicted"/>
<organism evidence="3 4">
    <name type="scientific">Tsukamurella soli</name>
    <dbReference type="NCBI Taxonomy" id="644556"/>
    <lineage>
        <taxon>Bacteria</taxon>
        <taxon>Bacillati</taxon>
        <taxon>Actinomycetota</taxon>
        <taxon>Actinomycetes</taxon>
        <taxon>Mycobacteriales</taxon>
        <taxon>Tsukamurellaceae</taxon>
        <taxon>Tsukamurella</taxon>
    </lineage>
</organism>
<comment type="caution">
    <text evidence="3">The sequence shown here is derived from an EMBL/GenBank/DDBJ whole genome shotgun (WGS) entry which is preliminary data.</text>
</comment>
<dbReference type="Gene3D" id="3.40.50.1820">
    <property type="entry name" value="alpha/beta hydrolase"/>
    <property type="match status" value="1"/>
</dbReference>
<gene>
    <name evidence="3" type="ORF">GCM10023147_08030</name>
</gene>
<dbReference type="InterPro" id="IPR029058">
    <property type="entry name" value="AB_hydrolase_fold"/>
</dbReference>
<evidence type="ECO:0000256" key="1">
    <source>
        <dbReference type="SAM" id="SignalP"/>
    </source>
</evidence>
<keyword evidence="4" id="KW-1185">Reference proteome</keyword>
<reference evidence="4" key="1">
    <citation type="journal article" date="2019" name="Int. J. Syst. Evol. Microbiol.">
        <title>The Global Catalogue of Microorganisms (GCM) 10K type strain sequencing project: providing services to taxonomists for standard genome sequencing and annotation.</title>
        <authorList>
            <consortium name="The Broad Institute Genomics Platform"/>
            <consortium name="The Broad Institute Genome Sequencing Center for Infectious Disease"/>
            <person name="Wu L."/>
            <person name="Ma J."/>
        </authorList>
    </citation>
    <scope>NUCLEOTIDE SEQUENCE [LARGE SCALE GENOMIC DNA]</scope>
    <source>
        <strain evidence="4">JCM 17688</strain>
    </source>
</reference>
<accession>A0ABP8J6A0</accession>
<dbReference type="Pfam" id="PF00561">
    <property type="entry name" value="Abhydrolase_1"/>
    <property type="match status" value="1"/>
</dbReference>
<dbReference type="PANTHER" id="PTHR43194">
    <property type="entry name" value="HYDROLASE ALPHA/BETA FOLD FAMILY"/>
    <property type="match status" value="1"/>
</dbReference>
<dbReference type="SUPFAM" id="SSF53474">
    <property type="entry name" value="alpha/beta-Hydrolases"/>
    <property type="match status" value="1"/>
</dbReference>
<protein>
    <recommendedName>
        <fullName evidence="2">AB hydrolase-1 domain-containing protein</fullName>
    </recommendedName>
</protein>
<dbReference type="Proteomes" id="UP001500635">
    <property type="component" value="Unassembled WGS sequence"/>
</dbReference>
<feature type="chain" id="PRO_5047516448" description="AB hydrolase-1 domain-containing protein" evidence="1">
    <location>
        <begin position="20"/>
        <end position="302"/>
    </location>
</feature>
<feature type="domain" description="AB hydrolase-1" evidence="2">
    <location>
        <begin position="67"/>
        <end position="286"/>
    </location>
</feature>
<dbReference type="EMBL" id="BAABFR010000008">
    <property type="protein sequence ID" value="GAA4385807.1"/>
    <property type="molecule type" value="Genomic_DNA"/>
</dbReference>
<sequence>MNRRGFVAAAVVGVGAATAACSTSDRTGPAASMTPASTGDPGALTAEVFQSADGSCFQLRSVGAGDLVVIHPSLARGAADFDQVAVLLAEAGYRVVSFDPRAAGATRDAPARPDATVTLDDFAADLREIISANGGRAHIVGHDFGNRVARRLATLSPEVVRSIVLWGAGAGVPAPEAVRILAAVTSPTTPAPEFKKAVADGFFAPGNDASVWYTGWYPAAALLETQASGATAVSLYEGGGTAPLLIVQGGQDAIAPPAGSLALQKKIGDRASRTVIDGAGHCMVAEQPRRLAEATAEFLRRH</sequence>
<keyword evidence="1" id="KW-0732">Signal</keyword>
<feature type="signal peptide" evidence="1">
    <location>
        <begin position="1"/>
        <end position="19"/>
    </location>
</feature>
<evidence type="ECO:0000259" key="2">
    <source>
        <dbReference type="Pfam" id="PF00561"/>
    </source>
</evidence>
<evidence type="ECO:0000313" key="4">
    <source>
        <dbReference type="Proteomes" id="UP001500635"/>
    </source>
</evidence>
<dbReference type="RefSeq" id="WP_344991200.1">
    <property type="nucleotide sequence ID" value="NZ_BAABFR010000008.1"/>
</dbReference>
<dbReference type="InterPro" id="IPR050228">
    <property type="entry name" value="Carboxylesterase_BioH"/>
</dbReference>
<dbReference type="InterPro" id="IPR000073">
    <property type="entry name" value="AB_hydrolase_1"/>
</dbReference>
<name>A0ABP8J6A0_9ACTN</name>
<dbReference type="PRINTS" id="PR00111">
    <property type="entry name" value="ABHYDROLASE"/>
</dbReference>
<dbReference type="PROSITE" id="PS51257">
    <property type="entry name" value="PROKAR_LIPOPROTEIN"/>
    <property type="match status" value="1"/>
</dbReference>
<dbReference type="PANTHER" id="PTHR43194:SF2">
    <property type="entry name" value="PEROXISOMAL MEMBRANE PROTEIN LPX1"/>
    <property type="match status" value="1"/>
</dbReference>